<dbReference type="Proteomes" id="UP000234323">
    <property type="component" value="Unassembled WGS sequence"/>
</dbReference>
<sequence>MSKVAKKNDKNHNPGFLVNGFSDNIQENEIREEYPIETEKKNDQITKKWKFS</sequence>
<organism evidence="2 3">
    <name type="scientific">Rhizophagus irregularis</name>
    <dbReference type="NCBI Taxonomy" id="588596"/>
    <lineage>
        <taxon>Eukaryota</taxon>
        <taxon>Fungi</taxon>
        <taxon>Fungi incertae sedis</taxon>
        <taxon>Mucoromycota</taxon>
        <taxon>Glomeromycotina</taxon>
        <taxon>Glomeromycetes</taxon>
        <taxon>Glomerales</taxon>
        <taxon>Glomeraceae</taxon>
        <taxon>Rhizophagus</taxon>
    </lineage>
</organism>
<gene>
    <name evidence="2" type="ORF">RhiirA4_483167</name>
</gene>
<evidence type="ECO:0000256" key="1">
    <source>
        <dbReference type="SAM" id="MobiDB-lite"/>
    </source>
</evidence>
<accession>A0A2I1HM79</accession>
<reference evidence="2 3" key="1">
    <citation type="submission" date="2015-10" db="EMBL/GenBank/DDBJ databases">
        <title>Genome analyses suggest a sexual origin of heterokaryosis in a supposedly ancient asexual fungus.</title>
        <authorList>
            <person name="Ropars J."/>
            <person name="Sedzielewska K."/>
            <person name="Noel J."/>
            <person name="Charron P."/>
            <person name="Farinelli L."/>
            <person name="Marton T."/>
            <person name="Kruger M."/>
            <person name="Pelin A."/>
            <person name="Brachmann A."/>
            <person name="Corradi N."/>
        </authorList>
    </citation>
    <scope>NUCLEOTIDE SEQUENCE [LARGE SCALE GENOMIC DNA]</scope>
    <source>
        <strain evidence="2 3">A4</strain>
    </source>
</reference>
<comment type="caution">
    <text evidence="2">The sequence shown here is derived from an EMBL/GenBank/DDBJ whole genome shotgun (WGS) entry which is preliminary data.</text>
</comment>
<dbReference type="EMBL" id="LLXI01003881">
    <property type="protein sequence ID" value="PKY59974.1"/>
    <property type="molecule type" value="Genomic_DNA"/>
</dbReference>
<keyword evidence="3" id="KW-1185">Reference proteome</keyword>
<evidence type="ECO:0000313" key="2">
    <source>
        <dbReference type="EMBL" id="PKY59974.1"/>
    </source>
</evidence>
<feature type="compositionally biased region" description="Basic and acidic residues" evidence="1">
    <location>
        <begin position="1"/>
        <end position="12"/>
    </location>
</feature>
<dbReference type="AlphaFoldDB" id="A0A2I1HM79"/>
<evidence type="ECO:0000313" key="3">
    <source>
        <dbReference type="Proteomes" id="UP000234323"/>
    </source>
</evidence>
<name>A0A2I1HM79_9GLOM</name>
<feature type="region of interest" description="Disordered" evidence="1">
    <location>
        <begin position="1"/>
        <end position="21"/>
    </location>
</feature>
<protein>
    <submittedName>
        <fullName evidence="2">Uncharacterized protein</fullName>
    </submittedName>
</protein>
<proteinExistence type="predicted"/>